<dbReference type="SUPFAM" id="SSF53254">
    <property type="entry name" value="Phosphoglycerate mutase-like"/>
    <property type="match status" value="1"/>
</dbReference>
<accession>A0A8J7S4N5</accession>
<reference evidence="1" key="1">
    <citation type="submission" date="2021-04" db="EMBL/GenBank/DDBJ databases">
        <authorList>
            <person name="Zhang D.-C."/>
        </authorList>
    </citation>
    <scope>NUCLEOTIDE SEQUENCE</scope>
    <source>
        <strain evidence="1">CGMCC 1.15697</strain>
    </source>
</reference>
<dbReference type="CDD" id="cd07040">
    <property type="entry name" value="HP"/>
    <property type="match status" value="1"/>
</dbReference>
<organism evidence="1 2">
    <name type="scientific">Marivibrio halodurans</name>
    <dbReference type="NCBI Taxonomy" id="2039722"/>
    <lineage>
        <taxon>Bacteria</taxon>
        <taxon>Pseudomonadati</taxon>
        <taxon>Pseudomonadota</taxon>
        <taxon>Alphaproteobacteria</taxon>
        <taxon>Rhodospirillales</taxon>
        <taxon>Rhodospirillaceae</taxon>
        <taxon>Marivibrio</taxon>
    </lineage>
</organism>
<dbReference type="EMBL" id="JAGMWN010000010">
    <property type="protein sequence ID" value="MBP5858719.1"/>
    <property type="molecule type" value="Genomic_DNA"/>
</dbReference>
<comment type="caution">
    <text evidence="1">The sequence shown here is derived from an EMBL/GenBank/DDBJ whole genome shotgun (WGS) entry which is preliminary data.</text>
</comment>
<gene>
    <name evidence="1" type="ORF">KAJ83_16990</name>
</gene>
<dbReference type="InterPro" id="IPR013078">
    <property type="entry name" value="His_Pase_superF_clade-1"/>
</dbReference>
<dbReference type="AlphaFoldDB" id="A0A8J7S4N5"/>
<dbReference type="Proteomes" id="UP000672602">
    <property type="component" value="Unassembled WGS sequence"/>
</dbReference>
<keyword evidence="2" id="KW-1185">Reference proteome</keyword>
<name>A0A8J7S4N5_9PROT</name>
<dbReference type="Pfam" id="PF00300">
    <property type="entry name" value="His_Phos_1"/>
    <property type="match status" value="1"/>
</dbReference>
<protein>
    <submittedName>
        <fullName evidence="1">Histidine phosphatase family protein</fullName>
    </submittedName>
</protein>
<evidence type="ECO:0000313" key="1">
    <source>
        <dbReference type="EMBL" id="MBP5858719.1"/>
    </source>
</evidence>
<sequence length="182" mass="19419">MLAVLVPGTARADQSLDGPLERLRAGGHVLMLRHALAPGTGDPAGFRLDDCTTQRTLDAAGRDQARAIGKALRAAGITRAAVFSSQWCRCLETAELLGLGPVTELPALNSFFGPNRDRRSARMTALRAFLAERPVDGPPVVLVTHQVNVTALTGDFVRSGEGRLLRLDGTDTPEVLGRVMLE</sequence>
<evidence type="ECO:0000313" key="2">
    <source>
        <dbReference type="Proteomes" id="UP000672602"/>
    </source>
</evidence>
<proteinExistence type="predicted"/>
<dbReference type="InterPro" id="IPR029033">
    <property type="entry name" value="His_PPase_superfam"/>
</dbReference>
<dbReference type="Gene3D" id="3.40.50.1240">
    <property type="entry name" value="Phosphoglycerate mutase-like"/>
    <property type="match status" value="1"/>
</dbReference>